<dbReference type="GO" id="GO:0050361">
    <property type="term" value="F:tryptophan 2-monooxygenase activity"/>
    <property type="evidence" value="ECO:0007669"/>
    <property type="project" value="UniProtKB-EC"/>
</dbReference>
<dbReference type="STRING" id="401562.NS365_21780"/>
<evidence type="ECO:0000256" key="6">
    <source>
        <dbReference type="ARBA" id="ARBA00047321"/>
    </source>
</evidence>
<dbReference type="AlphaFoldDB" id="A0A175R7A1"/>
<organism evidence="8">
    <name type="scientific">Aureimonas ureilytica</name>
    <dbReference type="NCBI Taxonomy" id="401562"/>
    <lineage>
        <taxon>Bacteria</taxon>
        <taxon>Pseudomonadati</taxon>
        <taxon>Pseudomonadota</taxon>
        <taxon>Alphaproteobacteria</taxon>
        <taxon>Hyphomicrobiales</taxon>
        <taxon>Aurantimonadaceae</taxon>
        <taxon>Aureimonas</taxon>
    </lineage>
</organism>
<sequence length="411" mass="44198">MSFMNHCDVAIVGAGAAGLGAATRLAAAGRSVVLLEARDRLGGRAHTVLSRDGAPIDLGCEWLHSADRNPLVPLFESKGLEVDRTRPRWDEQEGNRGFTKAEQVEFAAAFDAFDDRLEAASKNATDGPASAYLEPGCRWNGLIDAISSYYNGTEFERVSVFDYGRYVDTGENWRLPGGYGAALVSLAKGLSYRLNVRVLAIEDRLGGSVLRTSAGDLEVRHVVVTLPTAILAQGELKLPSRYAAKIEAAAGLPLGLANKAFLNLGNPEPFSEEGHLFGRIDRAATGSYNLRPFGRPLIEAFFGGRHAAALETEGPGAMTAFALEELRGLYGSDIVKTITPDCETHWGQETFSRGSYSHALPGHAEARRILAERLDDRIAWAGEATHESAFSTAHGAWETGLRAAEEILSLG</sequence>
<accession>A0A175R7A1</accession>
<evidence type="ECO:0000256" key="5">
    <source>
        <dbReference type="ARBA" id="ARBA00023070"/>
    </source>
</evidence>
<dbReference type="EC" id="1.13.12.3" evidence="3"/>
<dbReference type="PRINTS" id="PR00420">
    <property type="entry name" value="RNGMNOXGNASE"/>
</dbReference>
<dbReference type="PANTHER" id="PTHR10742">
    <property type="entry name" value="FLAVIN MONOAMINE OXIDASE"/>
    <property type="match status" value="1"/>
</dbReference>
<proteinExistence type="inferred from homology"/>
<dbReference type="SUPFAM" id="SSF54373">
    <property type="entry name" value="FAD-linked reductases, C-terminal domain"/>
    <property type="match status" value="1"/>
</dbReference>
<dbReference type="SUPFAM" id="SSF51905">
    <property type="entry name" value="FAD/NAD(P)-binding domain"/>
    <property type="match status" value="1"/>
</dbReference>
<dbReference type="GO" id="GO:0009851">
    <property type="term" value="P:auxin biosynthetic process"/>
    <property type="evidence" value="ECO:0007669"/>
    <property type="project" value="UniProtKB-KW"/>
</dbReference>
<dbReference type="Gene3D" id="3.50.50.60">
    <property type="entry name" value="FAD/NAD(P)-binding domain"/>
    <property type="match status" value="1"/>
</dbReference>
<dbReference type="EMBL" id="LDPZ01000024">
    <property type="protein sequence ID" value="KTQ95202.1"/>
    <property type="molecule type" value="Genomic_DNA"/>
</dbReference>
<evidence type="ECO:0000256" key="1">
    <source>
        <dbReference type="ARBA" id="ARBA00004814"/>
    </source>
</evidence>
<feature type="domain" description="Amine oxidase" evidence="7">
    <location>
        <begin position="17"/>
        <end position="88"/>
    </location>
</feature>
<protein>
    <recommendedName>
        <fullName evidence="4">Tryptophan 2-monooxygenase</fullName>
        <ecNumber evidence="3">1.13.12.3</ecNumber>
    </recommendedName>
</protein>
<comment type="pathway">
    <text evidence="1">Plant hormone metabolism; auxin biosynthesis.</text>
</comment>
<reference evidence="8" key="1">
    <citation type="journal article" date="2016" name="Front. Microbiol.">
        <title>Genomic Resource of Rice Seed Associated Bacteria.</title>
        <authorList>
            <person name="Midha S."/>
            <person name="Bansal K."/>
            <person name="Sharma S."/>
            <person name="Kumar N."/>
            <person name="Patil P.P."/>
            <person name="Chaudhry V."/>
            <person name="Patil P.B."/>
        </authorList>
    </citation>
    <scope>NUCLEOTIDE SEQUENCE [LARGE SCALE GENOMIC DNA]</scope>
    <source>
        <strain evidence="8">NS226</strain>
    </source>
</reference>
<evidence type="ECO:0000256" key="3">
    <source>
        <dbReference type="ARBA" id="ARBA00012535"/>
    </source>
</evidence>
<evidence type="ECO:0000259" key="7">
    <source>
        <dbReference type="Pfam" id="PF01593"/>
    </source>
</evidence>
<feature type="domain" description="Amine oxidase" evidence="7">
    <location>
        <begin position="165"/>
        <end position="408"/>
    </location>
</feature>
<evidence type="ECO:0000256" key="4">
    <source>
        <dbReference type="ARBA" id="ARBA00017871"/>
    </source>
</evidence>
<comment type="caution">
    <text evidence="8">The sequence shown here is derived from an EMBL/GenBank/DDBJ whole genome shotgun (WGS) entry which is preliminary data.</text>
</comment>
<dbReference type="PATRIC" id="fig|401562.3.peg.2157"/>
<dbReference type="InterPro" id="IPR050281">
    <property type="entry name" value="Flavin_monoamine_oxidase"/>
</dbReference>
<evidence type="ECO:0000313" key="8">
    <source>
        <dbReference type="EMBL" id="KTQ95202.1"/>
    </source>
</evidence>
<name>A0A175R7A1_9HYPH</name>
<keyword evidence="5" id="KW-0073">Auxin biosynthesis</keyword>
<evidence type="ECO:0000256" key="2">
    <source>
        <dbReference type="ARBA" id="ARBA00005833"/>
    </source>
</evidence>
<comment type="similarity">
    <text evidence="2">Belongs to the tryptophan 2-monooxygenase family.</text>
</comment>
<dbReference type="Pfam" id="PF01593">
    <property type="entry name" value="Amino_oxidase"/>
    <property type="match status" value="2"/>
</dbReference>
<dbReference type="InterPro" id="IPR036188">
    <property type="entry name" value="FAD/NAD-bd_sf"/>
</dbReference>
<dbReference type="PANTHER" id="PTHR10742:SF410">
    <property type="entry name" value="LYSINE-SPECIFIC HISTONE DEMETHYLASE 2"/>
    <property type="match status" value="1"/>
</dbReference>
<dbReference type="InterPro" id="IPR002937">
    <property type="entry name" value="Amino_oxidase"/>
</dbReference>
<comment type="catalytic activity">
    <reaction evidence="6">
        <text>L-tryptophan + O2 = indole-3-acetamide + CO2 + H2O</text>
        <dbReference type="Rhea" id="RHEA:16165"/>
        <dbReference type="ChEBI" id="CHEBI:15377"/>
        <dbReference type="ChEBI" id="CHEBI:15379"/>
        <dbReference type="ChEBI" id="CHEBI:16031"/>
        <dbReference type="ChEBI" id="CHEBI:16526"/>
        <dbReference type="ChEBI" id="CHEBI:57912"/>
        <dbReference type="EC" id="1.13.12.3"/>
    </reaction>
</comment>
<gene>
    <name evidence="8" type="ORF">NS226_12930</name>
</gene>
<dbReference type="Proteomes" id="UP000078272">
    <property type="component" value="Unassembled WGS sequence"/>
</dbReference>